<keyword evidence="4" id="KW-0732">Signal</keyword>
<keyword evidence="3" id="KW-0472">Membrane</keyword>
<keyword evidence="2" id="KW-0677">Repeat</keyword>
<evidence type="ECO:0000313" key="6">
    <source>
        <dbReference type="Proteomes" id="UP000654370"/>
    </source>
</evidence>
<feature type="signal peptide" evidence="4">
    <location>
        <begin position="1"/>
        <end position="15"/>
    </location>
</feature>
<dbReference type="PANTHER" id="PTHR46093">
    <property type="entry name" value="ACYL-COA-BINDING DOMAIN-CONTAINING PROTEIN 5"/>
    <property type="match status" value="1"/>
</dbReference>
<feature type="chain" id="PRO_5034292911" description="Galactose oxidase" evidence="4">
    <location>
        <begin position="16"/>
        <end position="452"/>
    </location>
</feature>
<dbReference type="SUPFAM" id="SSF50965">
    <property type="entry name" value="Galactose oxidase, central domain"/>
    <property type="match status" value="1"/>
</dbReference>
<dbReference type="Gene3D" id="2.120.10.80">
    <property type="entry name" value="Kelch-type beta propeller"/>
    <property type="match status" value="2"/>
</dbReference>
<sequence length="452" mass="48936">MQIALFTLLLPVASAFVTPAAIWGNSCVRANRDIYCLGGVQQGPTISNKIYHLDISTSWETSSPPWTDISIDGTDNVGLYSAFAGAATLSDHNSILVNGGAISTNLQDIANTTAVFDTRTNTWSRPGMSGTSMLPSRYHHSLVSDDQGRTWIWGGQSVNEYFNTWAVIDTTAWTVSYPNIVGAPAPRVQHTATLVPEGKIIITGGLTYTRNVTDPTGGNILNPVSMADILLFDPSTAKWTNLTAGGNIPAPRRDHSAVLSHDSSSLVVFGGGDPMSDNSNMNDVFVLNLSSLLWSSPSISNMPPPPRKSHQETDERKFNLAAILVKNQMLVMFGYDSDGNAFNDLHILDTSSWTWDTHYRINDDPKSTEPASSSNDSNKSNVLGGQSALISTALWGSIVAATFLVLIRSIFRMDPRSSEQVLPAALVISQKPDIEQEDIVHKPNEHEADGYA</sequence>
<evidence type="ECO:0000313" key="5">
    <source>
        <dbReference type="EMBL" id="KAG2174401.1"/>
    </source>
</evidence>
<dbReference type="OrthoDB" id="432528at2759"/>
<protein>
    <recommendedName>
        <fullName evidence="7">Galactose oxidase</fullName>
    </recommendedName>
</protein>
<evidence type="ECO:0000256" key="2">
    <source>
        <dbReference type="ARBA" id="ARBA00022737"/>
    </source>
</evidence>
<keyword evidence="3" id="KW-1133">Transmembrane helix</keyword>
<dbReference type="Proteomes" id="UP000654370">
    <property type="component" value="Unassembled WGS sequence"/>
</dbReference>
<evidence type="ECO:0000256" key="1">
    <source>
        <dbReference type="ARBA" id="ARBA00022441"/>
    </source>
</evidence>
<evidence type="ECO:0000256" key="4">
    <source>
        <dbReference type="SAM" id="SignalP"/>
    </source>
</evidence>
<dbReference type="AlphaFoldDB" id="A0A8H7PI85"/>
<organism evidence="5 6">
    <name type="scientific">Mortierella isabellina</name>
    <name type="common">Filamentous fungus</name>
    <name type="synonym">Umbelopsis isabellina</name>
    <dbReference type="NCBI Taxonomy" id="91625"/>
    <lineage>
        <taxon>Eukaryota</taxon>
        <taxon>Fungi</taxon>
        <taxon>Fungi incertae sedis</taxon>
        <taxon>Mucoromycota</taxon>
        <taxon>Mucoromycotina</taxon>
        <taxon>Umbelopsidomycetes</taxon>
        <taxon>Umbelopsidales</taxon>
        <taxon>Umbelopsidaceae</taxon>
        <taxon>Umbelopsis</taxon>
    </lineage>
</organism>
<name>A0A8H7PI85_MORIS</name>
<reference evidence="5" key="1">
    <citation type="submission" date="2020-12" db="EMBL/GenBank/DDBJ databases">
        <title>Metabolic potential, ecology and presence of endohyphal bacteria is reflected in genomic diversity of Mucoromycotina.</title>
        <authorList>
            <person name="Muszewska A."/>
            <person name="Okrasinska A."/>
            <person name="Steczkiewicz K."/>
            <person name="Drgas O."/>
            <person name="Orlowska M."/>
            <person name="Perlinska-Lenart U."/>
            <person name="Aleksandrzak-Piekarczyk T."/>
            <person name="Szatraj K."/>
            <person name="Zielenkiewicz U."/>
            <person name="Pilsyk S."/>
            <person name="Malc E."/>
            <person name="Mieczkowski P."/>
            <person name="Kruszewska J.S."/>
            <person name="Biernat P."/>
            <person name="Pawlowska J."/>
        </authorList>
    </citation>
    <scope>NUCLEOTIDE SEQUENCE</scope>
    <source>
        <strain evidence="5">WA0000067209</strain>
    </source>
</reference>
<keyword evidence="6" id="KW-1185">Reference proteome</keyword>
<gene>
    <name evidence="5" type="ORF">INT43_004424</name>
</gene>
<dbReference type="EMBL" id="JAEPQZ010000013">
    <property type="protein sequence ID" value="KAG2174401.1"/>
    <property type="molecule type" value="Genomic_DNA"/>
</dbReference>
<accession>A0A8H7PI85</accession>
<proteinExistence type="predicted"/>
<dbReference type="Pfam" id="PF24681">
    <property type="entry name" value="Kelch_KLHDC2_KLHL20_DRC7"/>
    <property type="match status" value="2"/>
</dbReference>
<evidence type="ECO:0008006" key="7">
    <source>
        <dbReference type="Google" id="ProtNLM"/>
    </source>
</evidence>
<keyword evidence="3" id="KW-0812">Transmembrane</keyword>
<keyword evidence="1" id="KW-0880">Kelch repeat</keyword>
<comment type="caution">
    <text evidence="5">The sequence shown here is derived from an EMBL/GenBank/DDBJ whole genome shotgun (WGS) entry which is preliminary data.</text>
</comment>
<dbReference type="InterPro" id="IPR011043">
    <property type="entry name" value="Gal_Oxase/kelch_b-propeller"/>
</dbReference>
<dbReference type="PANTHER" id="PTHR46093:SF3">
    <property type="entry name" value="ACYL-COA-BINDING DOMAIN-CONTAINING PROTEIN 4"/>
    <property type="match status" value="1"/>
</dbReference>
<evidence type="ECO:0000256" key="3">
    <source>
        <dbReference type="SAM" id="Phobius"/>
    </source>
</evidence>
<feature type="transmembrane region" description="Helical" evidence="3">
    <location>
        <begin position="388"/>
        <end position="407"/>
    </location>
</feature>
<dbReference type="InterPro" id="IPR015915">
    <property type="entry name" value="Kelch-typ_b-propeller"/>
</dbReference>